<organism evidence="2 3">
    <name type="scientific">Stappia taiwanensis</name>
    <dbReference type="NCBI Taxonomy" id="992267"/>
    <lineage>
        <taxon>Bacteria</taxon>
        <taxon>Pseudomonadati</taxon>
        <taxon>Pseudomonadota</taxon>
        <taxon>Alphaproteobacteria</taxon>
        <taxon>Hyphomicrobiales</taxon>
        <taxon>Stappiaceae</taxon>
        <taxon>Stappia</taxon>
    </lineage>
</organism>
<evidence type="ECO:0000313" key="2">
    <source>
        <dbReference type="EMBL" id="MBA4611067.1"/>
    </source>
</evidence>
<sequence>MTGDIVNLRQARKTRKRAEKTAKAAENRTRFGRTRAERARDALEEGRATARLDGLRRERPDAPDEA</sequence>
<reference evidence="2 3" key="2">
    <citation type="submission" date="2020-08" db="EMBL/GenBank/DDBJ databases">
        <title>Stappia taiwanensis sp. nov., isolated from a coastal thermal spring.</title>
        <authorList>
            <person name="Kampfer P."/>
        </authorList>
    </citation>
    <scope>NUCLEOTIDE SEQUENCE [LARGE SCALE GENOMIC DNA]</scope>
    <source>
        <strain evidence="2 3">DSM 23284</strain>
    </source>
</reference>
<protein>
    <submittedName>
        <fullName evidence="2">DUF4169 family protein</fullName>
    </submittedName>
</protein>
<dbReference type="AlphaFoldDB" id="A0A838XMM0"/>
<dbReference type="EMBL" id="JACEON010000004">
    <property type="protein sequence ID" value="MBA4611067.1"/>
    <property type="molecule type" value="Genomic_DNA"/>
</dbReference>
<keyword evidence="3" id="KW-1185">Reference proteome</keyword>
<accession>A0A838XMM0</accession>
<feature type="compositionally biased region" description="Basic and acidic residues" evidence="1">
    <location>
        <begin position="19"/>
        <end position="66"/>
    </location>
</feature>
<gene>
    <name evidence="2" type="ORF">H1W37_05365</name>
</gene>
<evidence type="ECO:0000256" key="1">
    <source>
        <dbReference type="SAM" id="MobiDB-lite"/>
    </source>
</evidence>
<proteinExistence type="predicted"/>
<dbReference type="Proteomes" id="UP000559404">
    <property type="component" value="Unassembled WGS sequence"/>
</dbReference>
<dbReference type="Pfam" id="PF13770">
    <property type="entry name" value="DUF4169"/>
    <property type="match status" value="1"/>
</dbReference>
<evidence type="ECO:0000313" key="3">
    <source>
        <dbReference type="Proteomes" id="UP000559404"/>
    </source>
</evidence>
<comment type="caution">
    <text evidence="2">The sequence shown here is derived from an EMBL/GenBank/DDBJ whole genome shotgun (WGS) entry which is preliminary data.</text>
</comment>
<name>A0A838XMM0_9HYPH</name>
<feature type="region of interest" description="Disordered" evidence="1">
    <location>
        <begin position="1"/>
        <end position="66"/>
    </location>
</feature>
<dbReference type="RefSeq" id="WP_181759274.1">
    <property type="nucleotide sequence ID" value="NZ_BMCR01000002.1"/>
</dbReference>
<dbReference type="InterPro" id="IPR025227">
    <property type="entry name" value="DUF4169"/>
</dbReference>
<reference evidence="2 3" key="1">
    <citation type="submission" date="2020-07" db="EMBL/GenBank/DDBJ databases">
        <authorList>
            <person name="Li M."/>
        </authorList>
    </citation>
    <scope>NUCLEOTIDE SEQUENCE [LARGE SCALE GENOMIC DNA]</scope>
    <source>
        <strain evidence="2 3">DSM 23284</strain>
    </source>
</reference>